<dbReference type="NCBIfam" id="TIGR01420">
    <property type="entry name" value="pilT_fam"/>
    <property type="match status" value="1"/>
</dbReference>
<dbReference type="InterPro" id="IPR001482">
    <property type="entry name" value="T2SS/T4SS_dom"/>
</dbReference>
<protein>
    <recommendedName>
        <fullName evidence="2">AAA+ ATPase domain-containing protein</fullName>
    </recommendedName>
</protein>
<dbReference type="Pfam" id="PF00437">
    <property type="entry name" value="T2SSE"/>
    <property type="match status" value="1"/>
</dbReference>
<reference evidence="3" key="1">
    <citation type="journal article" date="2012" name="Science">
        <title>Fermentation, hydrogen, and sulfur metabolism in multiple uncultivated bacterial phyla.</title>
        <authorList>
            <person name="Wrighton K.C."/>
            <person name="Thomas B.C."/>
            <person name="Sharon I."/>
            <person name="Miller C.S."/>
            <person name="Castelle C.J."/>
            <person name="VerBerkmoes N.C."/>
            <person name="Wilkins M.J."/>
            <person name="Hettich R.L."/>
            <person name="Lipton M.S."/>
            <person name="Williams K.H."/>
            <person name="Long P.E."/>
            <person name="Banfield J.F."/>
        </authorList>
    </citation>
    <scope>NUCLEOTIDE SEQUENCE [LARGE SCALE GENOMIC DNA]</scope>
</reference>
<evidence type="ECO:0000313" key="3">
    <source>
        <dbReference type="EMBL" id="EKD30092.1"/>
    </source>
</evidence>
<dbReference type="PANTHER" id="PTHR30486">
    <property type="entry name" value="TWITCHING MOTILITY PROTEIN PILT"/>
    <property type="match status" value="1"/>
</dbReference>
<dbReference type="AlphaFoldDB" id="K1XY77"/>
<evidence type="ECO:0000259" key="2">
    <source>
        <dbReference type="SMART" id="SM00382"/>
    </source>
</evidence>
<proteinExistence type="inferred from homology"/>
<dbReference type="InterPro" id="IPR050921">
    <property type="entry name" value="T4SS_GSP_E_ATPase"/>
</dbReference>
<accession>K1XY77</accession>
<feature type="domain" description="AAA+ ATPase" evidence="2">
    <location>
        <begin position="132"/>
        <end position="266"/>
    </location>
</feature>
<dbReference type="Gene3D" id="3.40.50.300">
    <property type="entry name" value="P-loop containing nucleotide triphosphate hydrolases"/>
    <property type="match status" value="1"/>
</dbReference>
<gene>
    <name evidence="3" type="ORF">ACD_78C00159G0005</name>
</gene>
<sequence>MLNTMISEYPERDALLGVVIDNKGSDFYYTVGTYPAIKISGEIILVNEGIEIISPVAARDFAQSLITNDQHEKLLEAKNLDFSFQFQDSRFRGNISFQNGCYMTVLRLLSQNIPSIQDLGLPLIYQDITRTGQGLILVTGPTGSGKSTTLAAMINEINTNYAKHIITIEDPIEYIHVHKKSIMEQKEIGRDVPDYNTALIGAMRQNPQVILFGEMRDMHEIEMALKLAETGHLVFSTLHTRSAYQTISRIIDAFPSGQQNQVRLQLADTLVAVFSQRLLKKSDGSGMKLAKEILVKNTAISHLIRENELHQIPSIMQTSSREGMQIIEHDLLQFINDGDITLEEGLKYANMPKFIKENVNS</sequence>
<comment type="similarity">
    <text evidence="1">Belongs to the GSP E family.</text>
</comment>
<dbReference type="SMART" id="SM00382">
    <property type="entry name" value="AAA"/>
    <property type="match status" value="1"/>
</dbReference>
<dbReference type="Gene3D" id="3.30.450.90">
    <property type="match status" value="1"/>
</dbReference>
<dbReference type="InterPro" id="IPR003593">
    <property type="entry name" value="AAA+_ATPase"/>
</dbReference>
<name>K1XY77_9BACT</name>
<dbReference type="GO" id="GO:0016887">
    <property type="term" value="F:ATP hydrolysis activity"/>
    <property type="evidence" value="ECO:0007669"/>
    <property type="project" value="InterPro"/>
</dbReference>
<comment type="caution">
    <text evidence="3">The sequence shown here is derived from an EMBL/GenBank/DDBJ whole genome shotgun (WGS) entry which is preliminary data.</text>
</comment>
<evidence type="ECO:0000256" key="1">
    <source>
        <dbReference type="ARBA" id="ARBA00006611"/>
    </source>
</evidence>
<dbReference type="InterPro" id="IPR027417">
    <property type="entry name" value="P-loop_NTPase"/>
</dbReference>
<dbReference type="SUPFAM" id="SSF52540">
    <property type="entry name" value="P-loop containing nucleoside triphosphate hydrolases"/>
    <property type="match status" value="1"/>
</dbReference>
<dbReference type="InterPro" id="IPR006321">
    <property type="entry name" value="PilT/PilU"/>
</dbReference>
<dbReference type="CDD" id="cd01131">
    <property type="entry name" value="PilT"/>
    <property type="match status" value="1"/>
</dbReference>
<dbReference type="EMBL" id="AMFJ01034159">
    <property type="protein sequence ID" value="EKD30092.1"/>
    <property type="molecule type" value="Genomic_DNA"/>
</dbReference>
<organism evidence="3">
    <name type="scientific">uncultured bacterium</name>
    <name type="common">gcode 4</name>
    <dbReference type="NCBI Taxonomy" id="1234023"/>
    <lineage>
        <taxon>Bacteria</taxon>
        <taxon>environmental samples</taxon>
    </lineage>
</organism>
<dbReference type="GO" id="GO:0005524">
    <property type="term" value="F:ATP binding"/>
    <property type="evidence" value="ECO:0007669"/>
    <property type="project" value="InterPro"/>
</dbReference>